<protein>
    <submittedName>
        <fullName evidence="2">Uncharacterized protein</fullName>
    </submittedName>
</protein>
<dbReference type="eggNOG" id="ENOG502T6PN">
    <property type="taxonomic scope" value="Eukaryota"/>
</dbReference>
<dbReference type="EMBL" id="FQ790324">
    <property type="protein sequence ID" value="CCD50207.1"/>
    <property type="molecule type" value="Genomic_DNA"/>
</dbReference>
<reference evidence="3" key="1">
    <citation type="journal article" date="2011" name="PLoS Genet.">
        <title>Genomic analysis of the necrotrophic fungal pathogens Sclerotinia sclerotiorum and Botrytis cinerea.</title>
        <authorList>
            <person name="Amselem J."/>
            <person name="Cuomo C.A."/>
            <person name="van Kan J.A."/>
            <person name="Viaud M."/>
            <person name="Benito E.P."/>
            <person name="Couloux A."/>
            <person name="Coutinho P.M."/>
            <person name="de Vries R.P."/>
            <person name="Dyer P.S."/>
            <person name="Fillinger S."/>
            <person name="Fournier E."/>
            <person name="Gout L."/>
            <person name="Hahn M."/>
            <person name="Kohn L."/>
            <person name="Lapalu N."/>
            <person name="Plummer K.M."/>
            <person name="Pradier J.M."/>
            <person name="Quevillon E."/>
            <person name="Sharon A."/>
            <person name="Simon A."/>
            <person name="ten Have A."/>
            <person name="Tudzynski B."/>
            <person name="Tudzynski P."/>
            <person name="Wincker P."/>
            <person name="Andrew M."/>
            <person name="Anthouard V."/>
            <person name="Beever R.E."/>
            <person name="Beffa R."/>
            <person name="Benoit I."/>
            <person name="Bouzid O."/>
            <person name="Brault B."/>
            <person name="Chen Z."/>
            <person name="Choquer M."/>
            <person name="Collemare J."/>
            <person name="Cotton P."/>
            <person name="Danchin E.G."/>
            <person name="Da Silva C."/>
            <person name="Gautier A."/>
            <person name="Giraud C."/>
            <person name="Giraud T."/>
            <person name="Gonzalez C."/>
            <person name="Grossetete S."/>
            <person name="Guldener U."/>
            <person name="Henrissat B."/>
            <person name="Howlett B.J."/>
            <person name="Kodira C."/>
            <person name="Kretschmer M."/>
            <person name="Lappartient A."/>
            <person name="Leroch M."/>
            <person name="Levis C."/>
            <person name="Mauceli E."/>
            <person name="Neuveglise C."/>
            <person name="Oeser B."/>
            <person name="Pearson M."/>
            <person name="Poulain J."/>
            <person name="Poussereau N."/>
            <person name="Quesneville H."/>
            <person name="Rascle C."/>
            <person name="Schumacher J."/>
            <person name="Segurens B."/>
            <person name="Sexton A."/>
            <person name="Silva E."/>
            <person name="Sirven C."/>
            <person name="Soanes D.M."/>
            <person name="Talbot N.J."/>
            <person name="Templeton M."/>
            <person name="Yandava C."/>
            <person name="Yarden O."/>
            <person name="Zeng Q."/>
            <person name="Rollins J.A."/>
            <person name="Lebrun M.H."/>
            <person name="Dickman M."/>
        </authorList>
    </citation>
    <scope>NUCLEOTIDE SEQUENCE [LARGE SCALE GENOMIC DNA]</scope>
    <source>
        <strain evidence="3">T4</strain>
    </source>
</reference>
<sequence length="549" mass="61683">MILEFVPSLHSPCNGIVNSSDCGYDEVQGIRVFGWLFSCRASSRQIMSNPTKILIDKFKLQRVLRERVFVKWKDESGTSCTLGSRSNRNGQDLNFFMEAYYNAEGHIHIHFTLQISIILGGKKQDIEMVLVVPPDANFADAFKPCSVSNIDDLSFDDVSAIHDAKISDSLYVICIQFDLNAKGFIVMEKKPNENIKPRTKTSAKLLLALESLSNTTIFTVYIKPNSYALVGLEQLHKRLSNAPIDTHKTSTKETYIEQVPELVEWKSLPPAYTENRVQVPRSPPIILEQKTPPPNLSEVAIAETPGRISTVPNSPTVPNYPTSSPSTSVHGIFSPNCEELSDGEIDFDNIEKDIEKDIGIDFNVDSDEEQLAKEQFAQLNPRELNKQFDHNLEASQILSSRLARWLEAALLVNLDINNHTHLTTKLSTLASCIRTSNTSAFDTTLCWCSALFFYDPLDSDSTNTLGLWEKRNLWLIKDIARTIAWADKLRYNAEISSSLDHFMKLGNAARTAALDPCNKSVYLRQKSLFLTYVLVESDVCVYPLFAVKA</sequence>
<name>G2YEK9_BOTF4</name>
<dbReference type="Proteomes" id="UP000008177">
    <property type="component" value="Unplaced contigs"/>
</dbReference>
<dbReference type="AlphaFoldDB" id="G2YEK9"/>
<evidence type="ECO:0000313" key="3">
    <source>
        <dbReference type="Proteomes" id="UP000008177"/>
    </source>
</evidence>
<dbReference type="HOGENOM" id="CLU_038482_0_0_1"/>
<organism evidence="2 3">
    <name type="scientific">Botryotinia fuckeliana (strain T4)</name>
    <name type="common">Noble rot fungus</name>
    <name type="synonym">Botrytis cinerea</name>
    <dbReference type="NCBI Taxonomy" id="999810"/>
    <lineage>
        <taxon>Eukaryota</taxon>
        <taxon>Fungi</taxon>
        <taxon>Dikarya</taxon>
        <taxon>Ascomycota</taxon>
        <taxon>Pezizomycotina</taxon>
        <taxon>Leotiomycetes</taxon>
        <taxon>Helotiales</taxon>
        <taxon>Sclerotiniaceae</taxon>
        <taxon>Botrytis</taxon>
    </lineage>
</organism>
<dbReference type="STRING" id="999810.G2YEK9"/>
<proteinExistence type="predicted"/>
<accession>G2YEK9</accession>
<feature type="region of interest" description="Disordered" evidence="1">
    <location>
        <begin position="307"/>
        <end position="329"/>
    </location>
</feature>
<evidence type="ECO:0000313" key="2">
    <source>
        <dbReference type="EMBL" id="CCD50207.1"/>
    </source>
</evidence>
<gene>
    <name evidence="2" type="ORF">BofuT4_P091660.1</name>
</gene>
<evidence type="ECO:0000256" key="1">
    <source>
        <dbReference type="SAM" id="MobiDB-lite"/>
    </source>
</evidence>
<dbReference type="InParanoid" id="G2YEK9"/>
<feature type="compositionally biased region" description="Polar residues" evidence="1">
    <location>
        <begin position="310"/>
        <end position="329"/>
    </location>
</feature>